<proteinExistence type="predicted"/>
<organism evidence="2 3">
    <name type="scientific">Actinomadura rugatobispora</name>
    <dbReference type="NCBI Taxonomy" id="1994"/>
    <lineage>
        <taxon>Bacteria</taxon>
        <taxon>Bacillati</taxon>
        <taxon>Actinomycetota</taxon>
        <taxon>Actinomycetes</taxon>
        <taxon>Streptosporangiales</taxon>
        <taxon>Thermomonosporaceae</taxon>
        <taxon>Actinomadura</taxon>
    </lineage>
</organism>
<keyword evidence="3" id="KW-1185">Reference proteome</keyword>
<gene>
    <name evidence="2" type="ORF">ACFPZN_55680</name>
</gene>
<evidence type="ECO:0000313" key="3">
    <source>
        <dbReference type="Proteomes" id="UP001596074"/>
    </source>
</evidence>
<evidence type="ECO:0000256" key="1">
    <source>
        <dbReference type="SAM" id="MobiDB-lite"/>
    </source>
</evidence>
<feature type="compositionally biased region" description="Low complexity" evidence="1">
    <location>
        <begin position="49"/>
        <end position="63"/>
    </location>
</feature>
<comment type="caution">
    <text evidence="2">The sequence shown here is derived from an EMBL/GenBank/DDBJ whole genome shotgun (WGS) entry which is preliminary data.</text>
</comment>
<feature type="region of interest" description="Disordered" evidence="1">
    <location>
        <begin position="49"/>
        <end position="76"/>
    </location>
</feature>
<sequence length="76" mass="7501">MTVSSVLALIGSIVVILGASAHVLGAFAGLLRACVPIIRAVRELRTEATAAEPRAAGPQAGPGEVDGPPAAVAESE</sequence>
<dbReference type="Proteomes" id="UP001596074">
    <property type="component" value="Unassembled WGS sequence"/>
</dbReference>
<reference evidence="3" key="1">
    <citation type="journal article" date="2019" name="Int. J. Syst. Evol. Microbiol.">
        <title>The Global Catalogue of Microorganisms (GCM) 10K type strain sequencing project: providing services to taxonomists for standard genome sequencing and annotation.</title>
        <authorList>
            <consortium name="The Broad Institute Genomics Platform"/>
            <consortium name="The Broad Institute Genome Sequencing Center for Infectious Disease"/>
            <person name="Wu L."/>
            <person name="Ma J."/>
        </authorList>
    </citation>
    <scope>NUCLEOTIDE SEQUENCE [LARGE SCALE GENOMIC DNA]</scope>
    <source>
        <strain evidence="3">KCTC 42087</strain>
    </source>
</reference>
<dbReference type="RefSeq" id="WP_378293473.1">
    <property type="nucleotide sequence ID" value="NZ_JBHSON010000202.1"/>
</dbReference>
<dbReference type="EMBL" id="JBHSON010000202">
    <property type="protein sequence ID" value="MFC5754916.1"/>
    <property type="molecule type" value="Genomic_DNA"/>
</dbReference>
<evidence type="ECO:0000313" key="2">
    <source>
        <dbReference type="EMBL" id="MFC5754916.1"/>
    </source>
</evidence>
<accession>A0ABW1AJY8</accession>
<name>A0ABW1AJY8_9ACTN</name>
<protein>
    <submittedName>
        <fullName evidence="2">Uncharacterized protein</fullName>
    </submittedName>
</protein>